<feature type="compositionally biased region" description="Basic and acidic residues" evidence="1">
    <location>
        <begin position="205"/>
        <end position="227"/>
    </location>
</feature>
<protein>
    <recommendedName>
        <fullName evidence="4">Cupin-like domain-containing protein</fullName>
    </recommendedName>
</protein>
<reference evidence="2 3" key="1">
    <citation type="submission" date="2019-01" db="EMBL/GenBank/DDBJ databases">
        <title>Nuclear Genome Assembly of the Microalgal Biofuel strain Nannochloropsis salina CCMP1776.</title>
        <authorList>
            <person name="Hovde B."/>
        </authorList>
    </citation>
    <scope>NUCLEOTIDE SEQUENCE [LARGE SCALE GENOMIC DNA]</scope>
    <source>
        <strain evidence="2 3">CCMP1776</strain>
    </source>
</reference>
<feature type="compositionally biased region" description="Basic and acidic residues" evidence="1">
    <location>
        <begin position="31"/>
        <end position="41"/>
    </location>
</feature>
<comment type="caution">
    <text evidence="2">The sequence shown here is derived from an EMBL/GenBank/DDBJ whole genome shotgun (WGS) entry which is preliminary data.</text>
</comment>
<dbReference type="EMBL" id="SDOX01000078">
    <property type="protein sequence ID" value="TFJ83033.1"/>
    <property type="molecule type" value="Genomic_DNA"/>
</dbReference>
<organism evidence="2 3">
    <name type="scientific">Nannochloropsis salina CCMP1776</name>
    <dbReference type="NCBI Taxonomy" id="1027361"/>
    <lineage>
        <taxon>Eukaryota</taxon>
        <taxon>Sar</taxon>
        <taxon>Stramenopiles</taxon>
        <taxon>Ochrophyta</taxon>
        <taxon>Eustigmatophyceae</taxon>
        <taxon>Eustigmatales</taxon>
        <taxon>Monodopsidaceae</taxon>
        <taxon>Microchloropsis</taxon>
        <taxon>Microchloropsis salina</taxon>
    </lineage>
</organism>
<feature type="compositionally biased region" description="Basic residues" evidence="1">
    <location>
        <begin position="166"/>
        <end position="175"/>
    </location>
</feature>
<evidence type="ECO:0000313" key="3">
    <source>
        <dbReference type="Proteomes" id="UP000355283"/>
    </source>
</evidence>
<feature type="region of interest" description="Disordered" evidence="1">
    <location>
        <begin position="195"/>
        <end position="227"/>
    </location>
</feature>
<name>A0A4D9CZI1_9STRA</name>
<proteinExistence type="predicted"/>
<dbReference type="Proteomes" id="UP000355283">
    <property type="component" value="Unassembled WGS sequence"/>
</dbReference>
<gene>
    <name evidence="2" type="ORF">NSK_005658</name>
</gene>
<feature type="compositionally biased region" description="Polar residues" evidence="1">
    <location>
        <begin position="15"/>
        <end position="24"/>
    </location>
</feature>
<evidence type="ECO:0000256" key="1">
    <source>
        <dbReference type="SAM" id="MobiDB-lite"/>
    </source>
</evidence>
<dbReference type="AlphaFoldDB" id="A0A4D9CZI1"/>
<accession>A0A4D9CZI1</accession>
<feature type="region of interest" description="Disordered" evidence="1">
    <location>
        <begin position="1"/>
        <end position="183"/>
    </location>
</feature>
<feature type="compositionally biased region" description="Basic and acidic residues" evidence="1">
    <location>
        <begin position="50"/>
        <end position="71"/>
    </location>
</feature>
<keyword evidence="3" id="KW-1185">Reference proteome</keyword>
<dbReference type="OrthoDB" id="5876800at2759"/>
<evidence type="ECO:0008006" key="4">
    <source>
        <dbReference type="Google" id="ProtNLM"/>
    </source>
</evidence>
<dbReference type="Gene3D" id="2.60.120.650">
    <property type="entry name" value="Cupin"/>
    <property type="match status" value="1"/>
</dbReference>
<evidence type="ECO:0000313" key="2">
    <source>
        <dbReference type="EMBL" id="TFJ83033.1"/>
    </source>
</evidence>
<sequence length="362" mass="39341">MQSVEDLERMEEEFNLQQQQQPLVSCSVEGGKMKKGNDAIERGGTASGTHEGRGGRAHEEEETGCKKRGEDTEMSSAIFSVPDTVAIMPTGETEQESFPPPGARVFRKRGRPSGSGRGQTLGRKPDKGWEGGGGGGRDARGGSVTGKGGQGDDEEGPGGGSTGNPPKKRGRKRLKPHPDVLAPVVTVAGGKDLYALRPPGNILRQMEKEEGKEGGKEDRRERGKKERKKMDETLYATYAVEGYYSDFPPSLPAGLFLHLIQGSLLCLLLPPTPTNALIHKHWSTSASKEELFLPLFGVGQSSPQDEYEMTPCVHKVELKEGETLLLPARWAIALFCEKESVFIEGKWGGEAVDEKEEEKEGR</sequence>